<organism evidence="2 3">
    <name type="scientific">Nesterenkonia sphaerica</name>
    <dbReference type="NCBI Taxonomy" id="1804988"/>
    <lineage>
        <taxon>Bacteria</taxon>
        <taxon>Bacillati</taxon>
        <taxon>Actinomycetota</taxon>
        <taxon>Actinomycetes</taxon>
        <taxon>Micrococcales</taxon>
        <taxon>Micrococcaceae</taxon>
        <taxon>Nesterenkonia</taxon>
    </lineage>
</organism>
<dbReference type="Proteomes" id="UP000306544">
    <property type="component" value="Unassembled WGS sequence"/>
</dbReference>
<dbReference type="InterPro" id="IPR000182">
    <property type="entry name" value="GNAT_dom"/>
</dbReference>
<proteinExistence type="predicted"/>
<dbReference type="PROSITE" id="PS51186">
    <property type="entry name" value="GNAT"/>
    <property type="match status" value="1"/>
</dbReference>
<dbReference type="Gene3D" id="3.40.630.30">
    <property type="match status" value="1"/>
</dbReference>
<dbReference type="RefSeq" id="WP_138168916.1">
    <property type="nucleotide sequence ID" value="NZ_VAWA01000001.1"/>
</dbReference>
<keyword evidence="3" id="KW-1185">Reference proteome</keyword>
<evidence type="ECO:0000259" key="1">
    <source>
        <dbReference type="PROSITE" id="PS51186"/>
    </source>
</evidence>
<keyword evidence="2" id="KW-0808">Transferase</keyword>
<evidence type="ECO:0000313" key="2">
    <source>
        <dbReference type="EMBL" id="TLP79954.1"/>
    </source>
</evidence>
<dbReference type="OrthoDB" id="4824241at2"/>
<reference evidence="2 3" key="1">
    <citation type="submission" date="2019-05" db="EMBL/GenBank/DDBJ databases">
        <title>Nesterenkonia sp. GY239, isolated from the Southern Atlantic Ocean.</title>
        <authorList>
            <person name="Zhang G."/>
        </authorList>
    </citation>
    <scope>NUCLEOTIDE SEQUENCE [LARGE SCALE GENOMIC DNA]</scope>
    <source>
        <strain evidence="2 3">GY239</strain>
    </source>
</reference>
<feature type="domain" description="N-acetyltransferase" evidence="1">
    <location>
        <begin position="112"/>
        <end position="238"/>
    </location>
</feature>
<dbReference type="AlphaFoldDB" id="A0A5R9APL4"/>
<dbReference type="Pfam" id="PF12746">
    <property type="entry name" value="GNAT_acetyltran"/>
    <property type="match status" value="1"/>
</dbReference>
<accession>A0A5R9APL4</accession>
<sequence>MTSLDAHTEHIILLAWSRALGLDDMTLASSLSAERIEAVAEGTQTLSLVQVLGRTALSGPKDLVRAARDVPDEELALETGLLEIARPHFPGARILGEAQLLYCEEPPELQGSDLVSVSHDPQHLRQLIERSPADDVTRSGVARAPWSASLVREDTGEVVAAAGRTIQHDFLGDIGVLTHPSHRGVGLARFAAAVAVEEAFADGLIPQWRAAGEAPGSLRLAITLGFAPAGHQTTVALV</sequence>
<dbReference type="EMBL" id="VAWA01000001">
    <property type="protein sequence ID" value="TLP79954.1"/>
    <property type="molecule type" value="Genomic_DNA"/>
</dbReference>
<comment type="caution">
    <text evidence="2">The sequence shown here is derived from an EMBL/GenBank/DDBJ whole genome shotgun (WGS) entry which is preliminary data.</text>
</comment>
<dbReference type="InterPro" id="IPR027365">
    <property type="entry name" value="GNAT_acetyltra_YdfB-like"/>
</dbReference>
<evidence type="ECO:0000313" key="3">
    <source>
        <dbReference type="Proteomes" id="UP000306544"/>
    </source>
</evidence>
<dbReference type="GO" id="GO:0016747">
    <property type="term" value="F:acyltransferase activity, transferring groups other than amino-acyl groups"/>
    <property type="evidence" value="ECO:0007669"/>
    <property type="project" value="InterPro"/>
</dbReference>
<dbReference type="InterPro" id="IPR016181">
    <property type="entry name" value="Acyl_CoA_acyltransferase"/>
</dbReference>
<gene>
    <name evidence="2" type="ORF">FEF27_00780</name>
</gene>
<dbReference type="SUPFAM" id="SSF55729">
    <property type="entry name" value="Acyl-CoA N-acyltransferases (Nat)"/>
    <property type="match status" value="1"/>
</dbReference>
<name>A0A5R9APL4_9MICC</name>
<protein>
    <submittedName>
        <fullName evidence="2">GNAT family N-acetyltransferase</fullName>
    </submittedName>
</protein>